<keyword evidence="2" id="KW-1185">Reference proteome</keyword>
<dbReference type="Proteomes" id="UP000194003">
    <property type="component" value="Unassembled WGS sequence"/>
</dbReference>
<dbReference type="STRING" id="1434232.MAIT1_00826"/>
<evidence type="ECO:0000313" key="1">
    <source>
        <dbReference type="EMBL" id="OSM00330.1"/>
    </source>
</evidence>
<dbReference type="EMBL" id="LVJN01000021">
    <property type="protein sequence ID" value="OSM00330.1"/>
    <property type="molecule type" value="Genomic_DNA"/>
</dbReference>
<sequence length="532" mass="58800">MNILVDPVFSVRSCDVTLTLSLPEVLAALCADNIEDFPALRIHQGHPWHAFLAQLATLALLAAGRDDLPTTADEWRELLRGLTLGFPDDEPWTLAVADLAKPAFLQPPMPGEKPEGFKNQLRAADALDILVTAKSHDVKQATIIHPQPQHWIFSLITLQTFQGFLGAGNYGVARMNGGFASRPGVGYQPMRRWGAAFMRDVTQLLKQDVAPTASKHPPLLWLLPWSGEKGGALPLHELPPLFIEICRRVRLRPEEDAYVAAMGTSKAARIVTPDDYLGVADDPWTPLNHGKKGISALNVSERGWRYDAAQQVLFDSSKVEKAPLQRTQKGEAGAQGGYLLRALTRGQGRTDGYHERWIPCPAEIAASLGSTSAASERLRTLSTAMVEDAGTAIGKVLRPALLALGQSYPLDPTGKLSLDYQDNMPEPWCNRLRDRVDGEFFPFLWESVAQEDAAQDEEARLLWQGRLIGWGLEILELAFARTAVRNARYFKVTAKAKGIYNSCAHKQFANYYETKRMHNAQSEQVAVGETHE</sequence>
<evidence type="ECO:0000313" key="2">
    <source>
        <dbReference type="Proteomes" id="UP000194003"/>
    </source>
</evidence>
<dbReference type="AlphaFoldDB" id="A0A1Y2JZI4"/>
<comment type="caution">
    <text evidence="1">The sequence shown here is derived from an EMBL/GenBank/DDBJ whole genome shotgun (WGS) entry which is preliminary data.</text>
</comment>
<reference evidence="1 2" key="1">
    <citation type="journal article" date="2016" name="BMC Genomics">
        <title>Combined genomic and structural analyses of a cultured magnetotactic bacterium reveals its niche adaptation to a dynamic environment.</title>
        <authorList>
            <person name="Araujo A.C."/>
            <person name="Morillo V."/>
            <person name="Cypriano J."/>
            <person name="Teixeira L.C."/>
            <person name="Leao P."/>
            <person name="Lyra S."/>
            <person name="Almeida L.G."/>
            <person name="Bazylinski D.A."/>
            <person name="Vasconcellos A.T."/>
            <person name="Abreu F."/>
            <person name="Lins U."/>
        </authorList>
    </citation>
    <scope>NUCLEOTIDE SEQUENCE [LARGE SCALE GENOMIC DNA]</scope>
    <source>
        <strain evidence="1 2">IT-1</strain>
    </source>
</reference>
<gene>
    <name evidence="1" type="ORF">MAIT1_00826</name>
</gene>
<accession>A0A1Y2JZI4</accession>
<name>A0A1Y2JZI4_9PROT</name>
<organism evidence="1 2">
    <name type="scientific">Magnetofaba australis IT-1</name>
    <dbReference type="NCBI Taxonomy" id="1434232"/>
    <lineage>
        <taxon>Bacteria</taxon>
        <taxon>Pseudomonadati</taxon>
        <taxon>Pseudomonadota</taxon>
        <taxon>Magnetococcia</taxon>
        <taxon>Magnetococcales</taxon>
        <taxon>Magnetococcaceae</taxon>
        <taxon>Magnetofaba</taxon>
    </lineage>
</organism>
<protein>
    <submittedName>
        <fullName evidence="1">Putative CRISPR-associated protein, Cse1 family</fullName>
    </submittedName>
</protein>
<proteinExistence type="predicted"/>